<reference evidence="1" key="2">
    <citation type="submission" date="2021-09" db="EMBL/GenBank/DDBJ databases">
        <authorList>
            <person name="Jia N."/>
            <person name="Wang J."/>
            <person name="Shi W."/>
            <person name="Du L."/>
            <person name="Sun Y."/>
            <person name="Zhan W."/>
            <person name="Jiang J."/>
            <person name="Wang Q."/>
            <person name="Zhang B."/>
            <person name="Ji P."/>
            <person name="Sakyi L.B."/>
            <person name="Cui X."/>
            <person name="Yuan T."/>
            <person name="Jiang B."/>
            <person name="Yang W."/>
            <person name="Lam T.T.-Y."/>
            <person name="Chang Q."/>
            <person name="Ding S."/>
            <person name="Wang X."/>
            <person name="Zhu J."/>
            <person name="Ruan X."/>
            <person name="Zhao L."/>
            <person name="Wei J."/>
            <person name="Que T."/>
            <person name="Du C."/>
            <person name="Cheng J."/>
            <person name="Dai P."/>
            <person name="Han X."/>
            <person name="Huang E."/>
            <person name="Gao Y."/>
            <person name="Liu J."/>
            <person name="Shao H."/>
            <person name="Ye R."/>
            <person name="Li L."/>
            <person name="Wei W."/>
            <person name="Wang X."/>
            <person name="Wang C."/>
            <person name="Huo Q."/>
            <person name="Li W."/>
            <person name="Guo W."/>
            <person name="Chen H."/>
            <person name="Chen S."/>
            <person name="Zhou L."/>
            <person name="Zhou L."/>
            <person name="Ni X."/>
            <person name="Tian J."/>
            <person name="Zhou Y."/>
            <person name="Sheng Y."/>
            <person name="Liu T."/>
            <person name="Pan Y."/>
            <person name="Xia L."/>
            <person name="Li J."/>
            <person name="Zhao F."/>
            <person name="Cao W."/>
        </authorList>
    </citation>
    <scope>NUCLEOTIDE SEQUENCE</scope>
    <source>
        <strain evidence="1">Rsan-2018</strain>
        <tissue evidence="1">Larvae</tissue>
    </source>
</reference>
<organism evidence="1 2">
    <name type="scientific">Rhipicephalus sanguineus</name>
    <name type="common">Brown dog tick</name>
    <name type="synonym">Ixodes sanguineus</name>
    <dbReference type="NCBI Taxonomy" id="34632"/>
    <lineage>
        <taxon>Eukaryota</taxon>
        <taxon>Metazoa</taxon>
        <taxon>Ecdysozoa</taxon>
        <taxon>Arthropoda</taxon>
        <taxon>Chelicerata</taxon>
        <taxon>Arachnida</taxon>
        <taxon>Acari</taxon>
        <taxon>Parasitiformes</taxon>
        <taxon>Ixodida</taxon>
        <taxon>Ixodoidea</taxon>
        <taxon>Ixodidae</taxon>
        <taxon>Rhipicephalinae</taxon>
        <taxon>Rhipicephalus</taxon>
        <taxon>Rhipicephalus</taxon>
    </lineage>
</organism>
<keyword evidence="2" id="KW-1185">Reference proteome</keyword>
<dbReference type="AlphaFoldDB" id="A0A9D4QE33"/>
<dbReference type="Proteomes" id="UP000821837">
    <property type="component" value="Chromosome 10"/>
</dbReference>
<sequence length="108" mass="12118">MVQLKEQMVRFSLTGPLATGVVLNALVPSREASSPKTEAWWNKRTEEKQAQEAGWEMVQGEDAECEQVLLPRVLGRTVRDPRILLPASKTKVTGHCEHLMNSGLRFFA</sequence>
<accession>A0A9D4QE33</accession>
<comment type="caution">
    <text evidence="1">The sequence shown here is derived from an EMBL/GenBank/DDBJ whole genome shotgun (WGS) entry which is preliminary data.</text>
</comment>
<dbReference type="VEuPathDB" id="VectorBase:RSAN_048197"/>
<protein>
    <submittedName>
        <fullName evidence="1">Uncharacterized protein</fullName>
    </submittedName>
</protein>
<dbReference type="EMBL" id="JABSTV010001246">
    <property type="protein sequence ID" value="KAH7976576.1"/>
    <property type="molecule type" value="Genomic_DNA"/>
</dbReference>
<name>A0A9D4QE33_RHISA</name>
<reference evidence="1" key="1">
    <citation type="journal article" date="2020" name="Cell">
        <title>Large-Scale Comparative Analyses of Tick Genomes Elucidate Their Genetic Diversity and Vector Capacities.</title>
        <authorList>
            <consortium name="Tick Genome and Microbiome Consortium (TIGMIC)"/>
            <person name="Jia N."/>
            <person name="Wang J."/>
            <person name="Shi W."/>
            <person name="Du L."/>
            <person name="Sun Y."/>
            <person name="Zhan W."/>
            <person name="Jiang J.F."/>
            <person name="Wang Q."/>
            <person name="Zhang B."/>
            <person name="Ji P."/>
            <person name="Bell-Sakyi L."/>
            <person name="Cui X.M."/>
            <person name="Yuan T.T."/>
            <person name="Jiang B.G."/>
            <person name="Yang W.F."/>
            <person name="Lam T.T."/>
            <person name="Chang Q.C."/>
            <person name="Ding S.J."/>
            <person name="Wang X.J."/>
            <person name="Zhu J.G."/>
            <person name="Ruan X.D."/>
            <person name="Zhao L."/>
            <person name="Wei J.T."/>
            <person name="Ye R.Z."/>
            <person name="Que T.C."/>
            <person name="Du C.H."/>
            <person name="Zhou Y.H."/>
            <person name="Cheng J.X."/>
            <person name="Dai P.F."/>
            <person name="Guo W.B."/>
            <person name="Han X.H."/>
            <person name="Huang E.J."/>
            <person name="Li L.F."/>
            <person name="Wei W."/>
            <person name="Gao Y.C."/>
            <person name="Liu J.Z."/>
            <person name="Shao H.Z."/>
            <person name="Wang X."/>
            <person name="Wang C.C."/>
            <person name="Yang T.C."/>
            <person name="Huo Q.B."/>
            <person name="Li W."/>
            <person name="Chen H.Y."/>
            <person name="Chen S.E."/>
            <person name="Zhou L.G."/>
            <person name="Ni X.B."/>
            <person name="Tian J.H."/>
            <person name="Sheng Y."/>
            <person name="Liu T."/>
            <person name="Pan Y.S."/>
            <person name="Xia L.Y."/>
            <person name="Li J."/>
            <person name="Zhao F."/>
            <person name="Cao W.C."/>
        </authorList>
    </citation>
    <scope>NUCLEOTIDE SEQUENCE</scope>
    <source>
        <strain evidence="1">Rsan-2018</strain>
    </source>
</reference>
<gene>
    <name evidence="1" type="ORF">HPB52_016442</name>
</gene>
<evidence type="ECO:0000313" key="2">
    <source>
        <dbReference type="Proteomes" id="UP000821837"/>
    </source>
</evidence>
<evidence type="ECO:0000313" key="1">
    <source>
        <dbReference type="EMBL" id="KAH7976576.1"/>
    </source>
</evidence>
<proteinExistence type="predicted"/>